<comment type="subcellular location">
    <subcellularLocation>
        <location evidence="1">Cell membrane</location>
        <topology evidence="1">Multi-pass membrane protein</topology>
    </subcellularLocation>
</comment>
<feature type="domain" description="Cytochrome b561 bacterial/Ni-hydrogenase" evidence="7">
    <location>
        <begin position="8"/>
        <end position="137"/>
    </location>
</feature>
<evidence type="ECO:0000259" key="7">
    <source>
        <dbReference type="Pfam" id="PF01292"/>
    </source>
</evidence>
<dbReference type="Pfam" id="PF01292">
    <property type="entry name" value="Ni_hydr_CYTB"/>
    <property type="match status" value="1"/>
</dbReference>
<evidence type="ECO:0000256" key="4">
    <source>
        <dbReference type="ARBA" id="ARBA00022989"/>
    </source>
</evidence>
<keyword evidence="4 6" id="KW-1133">Transmembrane helix</keyword>
<keyword evidence="3 6" id="KW-0812">Transmembrane</keyword>
<evidence type="ECO:0000256" key="1">
    <source>
        <dbReference type="ARBA" id="ARBA00004651"/>
    </source>
</evidence>
<dbReference type="EMBL" id="QDKL01000002">
    <property type="protein sequence ID" value="RZF21674.1"/>
    <property type="molecule type" value="Genomic_DNA"/>
</dbReference>
<organism evidence="8 9">
    <name type="scientific">Halobacteriovorax vibrionivorans</name>
    <dbReference type="NCBI Taxonomy" id="2152716"/>
    <lineage>
        <taxon>Bacteria</taxon>
        <taxon>Pseudomonadati</taxon>
        <taxon>Bdellovibrionota</taxon>
        <taxon>Bacteriovoracia</taxon>
        <taxon>Bacteriovoracales</taxon>
        <taxon>Halobacteriovoraceae</taxon>
        <taxon>Halobacteriovorax</taxon>
    </lineage>
</organism>
<evidence type="ECO:0000256" key="2">
    <source>
        <dbReference type="ARBA" id="ARBA00022475"/>
    </source>
</evidence>
<evidence type="ECO:0000313" key="8">
    <source>
        <dbReference type="EMBL" id="RZF21674.1"/>
    </source>
</evidence>
<dbReference type="Proteomes" id="UP000443582">
    <property type="component" value="Unassembled WGS sequence"/>
</dbReference>
<evidence type="ECO:0000256" key="5">
    <source>
        <dbReference type="ARBA" id="ARBA00023136"/>
    </source>
</evidence>
<sequence>MNDLKLPLKFRLLHWGVAFIIILNLFILEEGKQIHRYLGYACVAFVFIRLLISKGRKVSHYNEKAKYVYWLMWTAIGGLGITGFLMGLDRFFGNQLLEDIHEIISNSLIALIVAHLGGVFFDAYKNKRKTWLLMFTGEKFK</sequence>
<comment type="caution">
    <text evidence="8">The sequence shown here is derived from an EMBL/GenBank/DDBJ whole genome shotgun (WGS) entry which is preliminary data.</text>
</comment>
<dbReference type="InterPro" id="IPR016174">
    <property type="entry name" value="Di-haem_cyt_TM"/>
</dbReference>
<keyword evidence="5 6" id="KW-0472">Membrane</keyword>
<accession>A0ABY0IFG7</accession>
<dbReference type="InterPro" id="IPR011577">
    <property type="entry name" value="Cyt_b561_bac/Ni-Hgenase"/>
</dbReference>
<proteinExistence type="predicted"/>
<dbReference type="SUPFAM" id="SSF81342">
    <property type="entry name" value="Transmembrane di-heme cytochromes"/>
    <property type="match status" value="1"/>
</dbReference>
<reference evidence="9" key="1">
    <citation type="journal article" date="2019" name="Int. J. Syst. Evol. Microbiol.">
        <title>Halobacteriovorax valvorus sp. nov., a novel prokaryotic predator isolated from coastal seawater of China.</title>
        <authorList>
            <person name="Chen M.-X."/>
        </authorList>
    </citation>
    <scope>NUCLEOTIDE SEQUENCE [LARGE SCALE GENOMIC DNA]</scope>
    <source>
        <strain evidence="9">BL9</strain>
    </source>
</reference>
<keyword evidence="2" id="KW-1003">Cell membrane</keyword>
<evidence type="ECO:0000256" key="6">
    <source>
        <dbReference type="SAM" id="Phobius"/>
    </source>
</evidence>
<evidence type="ECO:0000256" key="3">
    <source>
        <dbReference type="ARBA" id="ARBA00022692"/>
    </source>
</evidence>
<feature type="transmembrane region" description="Helical" evidence="6">
    <location>
        <begin position="103"/>
        <end position="124"/>
    </location>
</feature>
<feature type="transmembrane region" description="Helical" evidence="6">
    <location>
        <begin position="34"/>
        <end position="52"/>
    </location>
</feature>
<dbReference type="Gene3D" id="1.20.950.20">
    <property type="entry name" value="Transmembrane di-heme cytochromes, Chain C"/>
    <property type="match status" value="1"/>
</dbReference>
<evidence type="ECO:0000313" key="9">
    <source>
        <dbReference type="Proteomes" id="UP000443582"/>
    </source>
</evidence>
<gene>
    <name evidence="8" type="ORF">DAY19_08270</name>
</gene>
<protein>
    <recommendedName>
        <fullName evidence="7">Cytochrome b561 bacterial/Ni-hydrogenase domain-containing protein</fullName>
    </recommendedName>
</protein>
<dbReference type="RefSeq" id="WP_115361291.1">
    <property type="nucleotide sequence ID" value="NZ_QDKL01000002.1"/>
</dbReference>
<keyword evidence="9" id="KW-1185">Reference proteome</keyword>
<name>A0ABY0IFG7_9BACT</name>
<feature type="transmembrane region" description="Helical" evidence="6">
    <location>
        <begin position="67"/>
        <end position="88"/>
    </location>
</feature>
<feature type="transmembrane region" description="Helical" evidence="6">
    <location>
        <begin position="12"/>
        <end position="28"/>
    </location>
</feature>